<dbReference type="EMBL" id="PFPI01000034">
    <property type="protein sequence ID" value="PIZ93102.1"/>
    <property type="molecule type" value="Genomic_DNA"/>
</dbReference>
<dbReference type="SUPFAM" id="SSF82171">
    <property type="entry name" value="DPP6 N-terminal domain-like"/>
    <property type="match status" value="1"/>
</dbReference>
<evidence type="ECO:0000313" key="3">
    <source>
        <dbReference type="EMBL" id="PIZ93102.1"/>
    </source>
</evidence>
<proteinExistence type="predicted"/>
<keyword evidence="2" id="KW-0812">Transmembrane</keyword>
<reference evidence="4" key="1">
    <citation type="submission" date="2017-09" db="EMBL/GenBank/DDBJ databases">
        <title>Depth-based differentiation of microbial function through sediment-hosted aquifers and enrichment of novel symbionts in the deep terrestrial subsurface.</title>
        <authorList>
            <person name="Probst A.J."/>
            <person name="Ladd B."/>
            <person name="Jarett J.K."/>
            <person name="Geller-Mcgrath D.E."/>
            <person name="Sieber C.M.K."/>
            <person name="Emerson J.B."/>
            <person name="Anantharaman K."/>
            <person name="Thomas B.C."/>
            <person name="Malmstrom R."/>
            <person name="Stieglmeier M."/>
            <person name="Klingl A."/>
            <person name="Woyke T."/>
            <person name="Ryan C.M."/>
            <person name="Banfield J.F."/>
        </authorList>
    </citation>
    <scope>NUCLEOTIDE SEQUENCE [LARGE SCALE GENOMIC DNA]</scope>
</reference>
<name>A0A2M7V3M9_9BACT</name>
<keyword evidence="2" id="KW-1133">Transmembrane helix</keyword>
<gene>
    <name evidence="3" type="ORF">COX83_02740</name>
</gene>
<organism evidence="3 4">
    <name type="scientific">Candidatus Magasanikbacteria bacterium CG_4_10_14_0_2_um_filter_41_31</name>
    <dbReference type="NCBI Taxonomy" id="1974639"/>
    <lineage>
        <taxon>Bacteria</taxon>
        <taxon>Candidatus Magasanikiibacteriota</taxon>
    </lineage>
</organism>
<protein>
    <submittedName>
        <fullName evidence="3">Uncharacterized protein</fullName>
    </submittedName>
</protein>
<comment type="caution">
    <text evidence="3">The sequence shown here is derived from an EMBL/GenBank/DDBJ whole genome shotgun (WGS) entry which is preliminary data.</text>
</comment>
<feature type="region of interest" description="Disordered" evidence="1">
    <location>
        <begin position="42"/>
        <end position="88"/>
    </location>
</feature>
<accession>A0A2M7V3M9</accession>
<dbReference type="AlphaFoldDB" id="A0A2M7V3M9"/>
<evidence type="ECO:0000313" key="4">
    <source>
        <dbReference type="Proteomes" id="UP000230078"/>
    </source>
</evidence>
<sequence length="412" mass="44435">MIIMDKKRILYIALFILIAIGFAFALYYVFFAPKKDTAQQIGTGQTTTGQFPNAGDGQPVQTTGGGTGTLPGSGTVSSPTGSNGQTGATAATPIVSRVVDTPVHSTSPDGAGGSKYYNVIDGKFYRINEHGDIEALSDNTFYNVSNVTWSPAREEAIVEYPDGANIYYNFDTETQVTLPSHWQDFSFDKTGNDIAAKSIGFSEENRWLIVSDPQGNNVTPIESLGQNADKVIVDWSPRGDVIALSRTGEAISADRQEILLLGQHGENFKSLVVEGRGLETQWSPTGDTLLHSVYSARNGYIPELWIVGASGDTIGAGRKLLGVNTWADKCTFADSRYVYCGVPKTIETGTGFVPELADKTPDNIVRIDTQTGLKQPIETDGVHTVNDIFVSENGNTLYFTDKTQSGLFSVPL</sequence>
<dbReference type="Proteomes" id="UP000230078">
    <property type="component" value="Unassembled WGS sequence"/>
</dbReference>
<evidence type="ECO:0000256" key="1">
    <source>
        <dbReference type="SAM" id="MobiDB-lite"/>
    </source>
</evidence>
<feature type="compositionally biased region" description="Low complexity" evidence="1">
    <location>
        <begin position="72"/>
        <end position="82"/>
    </location>
</feature>
<feature type="transmembrane region" description="Helical" evidence="2">
    <location>
        <begin position="9"/>
        <end position="30"/>
    </location>
</feature>
<keyword evidence="2" id="KW-0472">Membrane</keyword>
<evidence type="ECO:0000256" key="2">
    <source>
        <dbReference type="SAM" id="Phobius"/>
    </source>
</evidence>